<evidence type="ECO:0000313" key="7">
    <source>
        <dbReference type="Proteomes" id="UP000861567"/>
    </source>
</evidence>
<feature type="region of interest" description="Disordered" evidence="2">
    <location>
        <begin position="200"/>
        <end position="223"/>
    </location>
</feature>
<evidence type="ECO:0000259" key="5">
    <source>
        <dbReference type="Pfam" id="PF19049"/>
    </source>
</evidence>
<evidence type="ECO:0000256" key="2">
    <source>
        <dbReference type="SAM" id="MobiDB-lite"/>
    </source>
</evidence>
<name>A0AAN5R5U9_LEGPN</name>
<proteinExistence type="predicted"/>
<dbReference type="GO" id="GO:0016874">
    <property type="term" value="F:ligase activity"/>
    <property type="evidence" value="ECO:0007669"/>
    <property type="project" value="UniProtKB-KW"/>
</dbReference>
<dbReference type="EMBL" id="DACSEI010000024">
    <property type="protein sequence ID" value="HAT1596982.1"/>
    <property type="molecule type" value="Genomic_DNA"/>
</dbReference>
<feature type="coiled-coil region" evidence="1">
    <location>
        <begin position="1564"/>
        <end position="1591"/>
    </location>
</feature>
<evidence type="ECO:0000259" key="4">
    <source>
        <dbReference type="Pfam" id="PF19048"/>
    </source>
</evidence>
<dbReference type="InterPro" id="IPR021014">
    <property type="entry name" value="SidE_PDE"/>
</dbReference>
<dbReference type="Pfam" id="PF19049">
    <property type="entry name" value="SidE_DUB"/>
    <property type="match status" value="1"/>
</dbReference>
<reference evidence="6" key="1">
    <citation type="journal article" date="2018" name="Genome Biol.">
        <title>SKESA: strategic k-mer extension for scrupulous assemblies.</title>
        <authorList>
            <person name="Souvorov A."/>
            <person name="Agarwala R."/>
            <person name="Lipman D.J."/>
        </authorList>
    </citation>
    <scope>NUCLEOTIDE SEQUENCE</scope>
    <source>
        <strain evidence="6">D3612</strain>
    </source>
</reference>
<keyword evidence="6" id="KW-0436">Ligase</keyword>
<evidence type="ECO:0000313" key="6">
    <source>
        <dbReference type="EMBL" id="HAT1596982.1"/>
    </source>
</evidence>
<feature type="domain" description="SidE DUB" evidence="5">
    <location>
        <begin position="1"/>
        <end position="173"/>
    </location>
</feature>
<accession>A0AAN5R5U9</accession>
<dbReference type="Pfam" id="PF19048">
    <property type="entry name" value="SidE_mART"/>
    <property type="match status" value="1"/>
</dbReference>
<dbReference type="Pfam" id="PF12252">
    <property type="entry name" value="SidE_PDE"/>
    <property type="match status" value="1"/>
</dbReference>
<feature type="coiled-coil region" evidence="1">
    <location>
        <begin position="1179"/>
        <end position="1206"/>
    </location>
</feature>
<reference evidence="6" key="2">
    <citation type="submission" date="2020-11" db="EMBL/GenBank/DDBJ databases">
        <authorList>
            <consortium name="NCBI Pathogen Detection Project"/>
        </authorList>
    </citation>
    <scope>NUCLEOTIDE SEQUENCE</scope>
    <source>
        <strain evidence="6">D3612</strain>
    </source>
</reference>
<dbReference type="InterPro" id="IPR043935">
    <property type="entry name" value="SidE_mART"/>
</dbReference>
<protein>
    <submittedName>
        <fullName evidence="6">NAD-dependent ubiquitin ligase</fullName>
    </submittedName>
</protein>
<gene>
    <name evidence="6" type="ORF">I8Y58_002218</name>
</gene>
<sequence length="1939" mass="219002">MPKYVEGVELTQEGMHAIFARMGHPEIKSGTIYNGVPTVDKEALDKQGFMPVLTGVGPKRDSGHWIMLIKGSGNQYHLYDPMGKTSGESYQDILTTQLPEGSTLSVIPNDPGLNRGLCGYWVASVGLKARSELNKDNPPNLETLGQITTDAMKDELTDNGYLKITGWLKAVADKFPAGDPQPDAKALRQATEKDLHIDIPSVFPPVKDTTSKETSVKPTGITSKSLPDMQGFSLYTDPTVRQAIEFANKNYLSQPYEKGRMESEPSYPGGIRVNRGNHGLAHTLRTMAYAEVIVEEARKAVLRGEKLRVFPDGRTLADVTANDLKKIMIAQSFFVAGRLGEESDSENYKHYHKLSREAFMKFVTENKSTLIPDVFKDDKEVEHYANIVEDVKTVDGKNMWGATPEHMLVNQCHMVDLTRCKVPPEPALESFYKILAEKVGQKGAEAVFAIQREFFRATGEMIQGNDPHSKEEYEIPYSTDRYLMENDQPVRLPIPKDSKATEGELKRVDKNKYELKPGQRFMTVEDYYKLPDVRRNYPGHSTTLENPYAKLSVMEAQEALSSKNRGLCETNVEHCLKQLEKTHHKAKIDPIKGAVQPSEKITRREPNVDEIAAAGIIREILANPDSIQDNHVLINGQKLEEQFFRDLLAKCDMAIVGSLLNDKDISNIDKLMEHEKNTEFHETGEEPVSRRAIGKEWSENYRVDEKNIRKTPEHSIKMALIHMMQDGSWYYRRLNAVAQGRDTGSSFKEVLISALMIPSTFKALSDIQEPEFGKKISQTHPTKIHKGLMNLPPDITQNILNQSEAIIANTTIGLFSDPSAKTYQQIKINQFSHLLARTCSSTTIDQNAGTFFTNGVDNENNIRLDIEDPDGLLNAKRVGGIGVGGENEYSVYLPDDVALIPIAVNKGNPNVISLVAVKSPDFIPRHESGYAVEPFMKMQKEKVTQALDAIEKDKGTYNIDEQLKNLRTEMVRQAKLPLREGIFDRISHRLSLETSDNKISPERRDFLNQHVIPVLQECHIALRTNNMEMMQKALAKFPTDKQWSAFKSGEAVRAKAQIDVLKQQIEKRIMLESQIIPALTECSEALDKQNPTEALQALNKLPSEKEIGKAKGIGQELKGQITGVKQELTGNLESLQRATTTPVVQDAEKMRVRYEALVTDVTKRVTDFEKIKPANLESYNKAIADLNNMQEELKFLRNEKIRMHTDKEKTVNFSDIEALEKRLQDAQPKLYPTLVEEATKGIKDLEKLPEKITFDDVKSITSKINGFLETLEFIRNERIKKHGESTETLDMSDLDKLKNQLQTVSQSLAQILLNGAKSSLDKIKDPATLEKEAPYIKRCLDHFAELEKTLDSSVKAMKQKEDFNTYKNSLTDKQEKAYPEMLQLQYKSEALITQLRNLCNIHHDNLAKTREELQQQLNKTGGILDGFFSKTTTAISQAETKKEKELARFKTELNNDKSDINQLIQFLAKKNPSELEESLGITKENAEQLHGLLKQLDAKATPIDKLQENARLIDEVSTKMGSKPVSPELVSAKKAREHYQFLLYGTTQKVGDLEKIKPLNPDSYKKAMSDLNNMQEALKFLRSEKSRIHDDKEKAVEFSDIEALEKRVQNAQPKLLTALMEQTTRDITALVKIPRKLTFEDIKSMTSKLNSYLETLEFIRNERIKNHGESPEHLDMSDLDRLKGQLQTFNQTLTDTILRSTKDALSRINDRANFEEGEPYVKACLGLLTELEKTLDSSVKSMKQKEDISACRNSLVDKQEKANSGMLDLQSRSAALITQLRDICKIHHGNLAEARRTKLHLLNNQEGGLLGGLWSVTNKLGVTTDTVGIERMQIKMKEQALARFKTELNNDQYDTNQVIDFLAKKKPSELEEGLGISKENAEELHGLLSKLTSKMTSKIEIEENTRLIGEISTKIGTEPVKLESTHTVDEDERDTYRYF</sequence>
<feature type="domain" description="SidE PDE" evidence="3">
    <location>
        <begin position="249"/>
        <end position="462"/>
    </location>
</feature>
<keyword evidence="1" id="KW-0175">Coiled coil</keyword>
<evidence type="ECO:0000259" key="3">
    <source>
        <dbReference type="Pfam" id="PF12252"/>
    </source>
</evidence>
<comment type="caution">
    <text evidence="6">The sequence shown here is derived from an EMBL/GenBank/DDBJ whole genome shotgun (WGS) entry which is preliminary data.</text>
</comment>
<feature type="domain" description="SidE mono-ADP-ribosyltransferase" evidence="4">
    <location>
        <begin position="602"/>
        <end position="950"/>
    </location>
</feature>
<organism evidence="6 7">
    <name type="scientific">Legionella pneumophila</name>
    <dbReference type="NCBI Taxonomy" id="446"/>
    <lineage>
        <taxon>Bacteria</taxon>
        <taxon>Pseudomonadati</taxon>
        <taxon>Pseudomonadota</taxon>
        <taxon>Gammaproteobacteria</taxon>
        <taxon>Legionellales</taxon>
        <taxon>Legionellaceae</taxon>
        <taxon>Legionella</taxon>
    </lineage>
</organism>
<dbReference type="Proteomes" id="UP000861567">
    <property type="component" value="Unassembled WGS sequence"/>
</dbReference>
<dbReference type="InterPro" id="IPR043934">
    <property type="entry name" value="SidE_DUB"/>
</dbReference>
<dbReference type="GO" id="GO:0016579">
    <property type="term" value="P:protein deubiquitination"/>
    <property type="evidence" value="ECO:0007669"/>
    <property type="project" value="InterPro"/>
</dbReference>
<evidence type="ECO:0000256" key="1">
    <source>
        <dbReference type="SAM" id="Coils"/>
    </source>
</evidence>
<dbReference type="GO" id="GO:0106274">
    <property type="term" value="F:NAD+-protein-arginine ADP-ribosyltransferase activity"/>
    <property type="evidence" value="ECO:0007669"/>
    <property type="project" value="InterPro"/>
</dbReference>